<dbReference type="Pfam" id="PF24626">
    <property type="entry name" value="SH3_Tf2-1"/>
    <property type="match status" value="1"/>
</dbReference>
<feature type="compositionally biased region" description="Polar residues" evidence="1">
    <location>
        <begin position="128"/>
        <end position="153"/>
    </location>
</feature>
<reference evidence="3" key="1">
    <citation type="journal article" date="2019" name="Sci. Rep.">
        <title>Draft genome of Tanacetum cinerariifolium, the natural source of mosquito coil.</title>
        <authorList>
            <person name="Yamashiro T."/>
            <person name="Shiraishi A."/>
            <person name="Satake H."/>
            <person name="Nakayama K."/>
        </authorList>
    </citation>
    <scope>NUCLEOTIDE SEQUENCE</scope>
</reference>
<feature type="compositionally biased region" description="Basic and acidic residues" evidence="1">
    <location>
        <begin position="115"/>
        <end position="127"/>
    </location>
</feature>
<dbReference type="PANTHER" id="PTHR11439:SF495">
    <property type="entry name" value="REVERSE TRANSCRIPTASE, RNA-DEPENDENT DNA POLYMERASE-RELATED"/>
    <property type="match status" value="1"/>
</dbReference>
<name>A0A6L2MNU6_TANCI</name>
<feature type="region of interest" description="Disordered" evidence="1">
    <location>
        <begin position="106"/>
        <end position="153"/>
    </location>
</feature>
<dbReference type="InterPro" id="IPR036397">
    <property type="entry name" value="RNaseH_sf"/>
</dbReference>
<feature type="compositionally biased region" description="Basic and acidic residues" evidence="1">
    <location>
        <begin position="537"/>
        <end position="547"/>
    </location>
</feature>
<feature type="region of interest" description="Disordered" evidence="1">
    <location>
        <begin position="648"/>
        <end position="672"/>
    </location>
</feature>
<evidence type="ECO:0000259" key="2">
    <source>
        <dbReference type="Pfam" id="PF24626"/>
    </source>
</evidence>
<proteinExistence type="predicted"/>
<feature type="domain" description="Tf2-1-like SH3-like" evidence="2">
    <location>
        <begin position="1033"/>
        <end position="1069"/>
    </location>
</feature>
<dbReference type="GO" id="GO:0003676">
    <property type="term" value="F:nucleic acid binding"/>
    <property type="evidence" value="ECO:0007669"/>
    <property type="project" value="InterPro"/>
</dbReference>
<feature type="region of interest" description="Disordered" evidence="1">
    <location>
        <begin position="537"/>
        <end position="580"/>
    </location>
</feature>
<dbReference type="InterPro" id="IPR056924">
    <property type="entry name" value="SH3_Tf2-1"/>
</dbReference>
<dbReference type="SUPFAM" id="SSF53098">
    <property type="entry name" value="Ribonuclease H-like"/>
    <property type="match status" value="1"/>
</dbReference>
<sequence length="1087" mass="122737">MDEFYSRKGIKREFSNARTPQQNGVAERRNTTLIEAARTMVLVTKPHNKTPYELFNERSPAIGFLRPFGYHVKILNTLDHLGKFDAKGDEEHLLLTFQAAKKDDAIPNNNLTQKEQQEVNRDKEVLKSSRNSNPTASSKVSTNDSFKLASGSTMETEVPTVSSSVRTDSLYVPLVTASVPRIISKGVSSFLEPLSLGNVMSFENRLEDFFGDTSNAVSLNEVEDDLSNMEIAIQVSPTPTLGIYKDHPKSQIIGPVDTPVQTRQKTKDVDEQSFIATIHQKTNPDLLSIEPIRLFQAYASYMGFTVYQMDVKSAFLYGTIDEEEKDGTGKDVELHLYRSIFGSLMYLTTSRPDIMFAICACARHQVTPKECHLHVVKRIFRYLKGNHKLGLWYPKESPFDLVAYLDGNYGGANKDRKSTTRGFQFLGRRLISWQCKKQTIMATSTTEAEYVAGASGCGQVLWMQNQLLDYGDCYEKKLTNVDHIHTDDNVVDLLTKAFDVGVETTDGEKKILAQVSGMQRTISESSIRRHLKLNNKEAQDKSIHHEQITQSPQHAQITSPEPIPQSHEQTTSQVPLPGADETSFLTRDVRYEEAFPTKSSLDVGQDRENINKTFAMPYEALPIVTSLGGGEGNLEITQLKTRVKTLKDKEKRREGFAQEDTPNTRGVDQGEDLLDRDKSAHKECDNTDEMPLVLGSLGAVYIQASGGLRSVFTTASLSDATASIDISPAVATANGSFPTAAIFTTTSVATPTSKLARDLESKFAQKDQIIREPAERDSKIARIHAEKELEMMVAELDRSIEMIAKYLSEYEQAGVGLSHDEKRSNAGWKAKDIKGMTFEQIEEKFILVWEKMRDFVPMNSTLESERLKREDLDNLWSLVKENCSTTKVIDEKAKELWVELKRLYEPDSRDPLWALQRLSVPTADVYIAKKLATVEDFVVLHEDKIYTESKTHELNMRQHRWLELLSDYDYEIRYHPGKENVVADSLSRKYRIKPLRVRALVMTIGLELPKEILNAQADYVLANMEAKPPICWTFKVLEKVGSVSYKLEILQELSRVHNVFHVSNLKKCHADEPLAVPFDGLHFDDKL</sequence>
<evidence type="ECO:0000256" key="1">
    <source>
        <dbReference type="SAM" id="MobiDB-lite"/>
    </source>
</evidence>
<accession>A0A6L2MNU6</accession>
<organism evidence="3">
    <name type="scientific">Tanacetum cinerariifolium</name>
    <name type="common">Dalmatian daisy</name>
    <name type="synonym">Chrysanthemum cinerariifolium</name>
    <dbReference type="NCBI Taxonomy" id="118510"/>
    <lineage>
        <taxon>Eukaryota</taxon>
        <taxon>Viridiplantae</taxon>
        <taxon>Streptophyta</taxon>
        <taxon>Embryophyta</taxon>
        <taxon>Tracheophyta</taxon>
        <taxon>Spermatophyta</taxon>
        <taxon>Magnoliopsida</taxon>
        <taxon>eudicotyledons</taxon>
        <taxon>Gunneridae</taxon>
        <taxon>Pentapetalae</taxon>
        <taxon>asterids</taxon>
        <taxon>campanulids</taxon>
        <taxon>Asterales</taxon>
        <taxon>Asteraceae</taxon>
        <taxon>Asteroideae</taxon>
        <taxon>Anthemideae</taxon>
        <taxon>Anthemidinae</taxon>
        <taxon>Tanacetum</taxon>
    </lineage>
</organism>
<dbReference type="Gene3D" id="3.30.420.10">
    <property type="entry name" value="Ribonuclease H-like superfamily/Ribonuclease H"/>
    <property type="match status" value="1"/>
</dbReference>
<dbReference type="CDD" id="cd09272">
    <property type="entry name" value="RNase_HI_RT_Ty1"/>
    <property type="match status" value="1"/>
</dbReference>
<dbReference type="EMBL" id="BKCJ010007126">
    <property type="protein sequence ID" value="GEU75666.1"/>
    <property type="molecule type" value="Genomic_DNA"/>
</dbReference>
<dbReference type="InterPro" id="IPR012337">
    <property type="entry name" value="RNaseH-like_sf"/>
</dbReference>
<protein>
    <submittedName>
        <fullName evidence="3">Putative ribonuclease H-like domain-containing protein</fullName>
    </submittedName>
</protein>
<gene>
    <name evidence="3" type="ORF">Tci_047644</name>
</gene>
<dbReference type="PANTHER" id="PTHR11439">
    <property type="entry name" value="GAG-POL-RELATED RETROTRANSPOSON"/>
    <property type="match status" value="1"/>
</dbReference>
<comment type="caution">
    <text evidence="3">The sequence shown here is derived from an EMBL/GenBank/DDBJ whole genome shotgun (WGS) entry which is preliminary data.</text>
</comment>
<dbReference type="AlphaFoldDB" id="A0A6L2MNU6"/>
<evidence type="ECO:0000313" key="3">
    <source>
        <dbReference type="EMBL" id="GEU75666.1"/>
    </source>
</evidence>
<feature type="compositionally biased region" description="Polar residues" evidence="1">
    <location>
        <begin position="548"/>
        <end position="559"/>
    </location>
</feature>